<comment type="caution">
    <text evidence="5">The sequence shown here is derived from an EMBL/GenBank/DDBJ whole genome shotgun (WGS) entry which is preliminary data.</text>
</comment>
<dbReference type="Proteomes" id="UP001303760">
    <property type="component" value="Unassembled WGS sequence"/>
</dbReference>
<dbReference type="InterPro" id="IPR050103">
    <property type="entry name" value="Class-III_PLP-dep_AT"/>
</dbReference>
<dbReference type="SUPFAM" id="SSF53383">
    <property type="entry name" value="PLP-dependent transferases"/>
    <property type="match status" value="1"/>
</dbReference>
<evidence type="ECO:0000313" key="6">
    <source>
        <dbReference type="Proteomes" id="UP001303760"/>
    </source>
</evidence>
<dbReference type="PANTHER" id="PTHR11986">
    <property type="entry name" value="AMINOTRANSFERASE CLASS III"/>
    <property type="match status" value="1"/>
</dbReference>
<organism evidence="5 6">
    <name type="scientific">Achaetomium macrosporum</name>
    <dbReference type="NCBI Taxonomy" id="79813"/>
    <lineage>
        <taxon>Eukaryota</taxon>
        <taxon>Fungi</taxon>
        <taxon>Dikarya</taxon>
        <taxon>Ascomycota</taxon>
        <taxon>Pezizomycotina</taxon>
        <taxon>Sordariomycetes</taxon>
        <taxon>Sordariomycetidae</taxon>
        <taxon>Sordariales</taxon>
        <taxon>Chaetomiaceae</taxon>
        <taxon>Achaetomium</taxon>
    </lineage>
</organism>
<protein>
    <submittedName>
        <fullName evidence="5">Pyridoxal phosphate-dependent transferase</fullName>
    </submittedName>
</protein>
<evidence type="ECO:0000313" key="5">
    <source>
        <dbReference type="EMBL" id="KAK4233465.1"/>
    </source>
</evidence>
<name>A0AAN7H9Y4_9PEZI</name>
<reference evidence="5" key="2">
    <citation type="submission" date="2023-05" db="EMBL/GenBank/DDBJ databases">
        <authorList>
            <consortium name="Lawrence Berkeley National Laboratory"/>
            <person name="Steindorff A."/>
            <person name="Hensen N."/>
            <person name="Bonometti L."/>
            <person name="Westerberg I."/>
            <person name="Brannstrom I.O."/>
            <person name="Guillou S."/>
            <person name="Cros-Aarteil S."/>
            <person name="Calhoun S."/>
            <person name="Haridas S."/>
            <person name="Kuo A."/>
            <person name="Mondo S."/>
            <person name="Pangilinan J."/>
            <person name="Riley R."/>
            <person name="Labutti K."/>
            <person name="Andreopoulos B."/>
            <person name="Lipzen A."/>
            <person name="Chen C."/>
            <person name="Yanf M."/>
            <person name="Daum C."/>
            <person name="Ng V."/>
            <person name="Clum A."/>
            <person name="Ohm R."/>
            <person name="Martin F."/>
            <person name="Silar P."/>
            <person name="Natvig D."/>
            <person name="Lalanne C."/>
            <person name="Gautier V."/>
            <person name="Ament-Velasquez S.L."/>
            <person name="Kruys A."/>
            <person name="Hutchinson M.I."/>
            <person name="Powell A.J."/>
            <person name="Barry K."/>
            <person name="Miller A.N."/>
            <person name="Grigoriev I.V."/>
            <person name="Debuchy R."/>
            <person name="Gladieux P."/>
            <person name="Thoren M.H."/>
            <person name="Johannesson H."/>
        </authorList>
    </citation>
    <scope>NUCLEOTIDE SEQUENCE</scope>
    <source>
        <strain evidence="5">CBS 532.94</strain>
    </source>
</reference>
<evidence type="ECO:0000256" key="2">
    <source>
        <dbReference type="ARBA" id="ARBA00008954"/>
    </source>
</evidence>
<comment type="similarity">
    <text evidence="2">Belongs to the class-III pyridoxal-phosphate-dependent aminotransferase family.</text>
</comment>
<dbReference type="EMBL" id="MU860549">
    <property type="protein sequence ID" value="KAK4233465.1"/>
    <property type="molecule type" value="Genomic_DNA"/>
</dbReference>
<accession>A0AAN7H9Y4</accession>
<reference evidence="5" key="1">
    <citation type="journal article" date="2023" name="Mol. Phylogenet. Evol.">
        <title>Genome-scale phylogeny and comparative genomics of the fungal order Sordariales.</title>
        <authorList>
            <person name="Hensen N."/>
            <person name="Bonometti L."/>
            <person name="Westerberg I."/>
            <person name="Brannstrom I.O."/>
            <person name="Guillou S."/>
            <person name="Cros-Aarteil S."/>
            <person name="Calhoun S."/>
            <person name="Haridas S."/>
            <person name="Kuo A."/>
            <person name="Mondo S."/>
            <person name="Pangilinan J."/>
            <person name="Riley R."/>
            <person name="LaButti K."/>
            <person name="Andreopoulos B."/>
            <person name="Lipzen A."/>
            <person name="Chen C."/>
            <person name="Yan M."/>
            <person name="Daum C."/>
            <person name="Ng V."/>
            <person name="Clum A."/>
            <person name="Steindorff A."/>
            <person name="Ohm R.A."/>
            <person name="Martin F."/>
            <person name="Silar P."/>
            <person name="Natvig D.O."/>
            <person name="Lalanne C."/>
            <person name="Gautier V."/>
            <person name="Ament-Velasquez S.L."/>
            <person name="Kruys A."/>
            <person name="Hutchinson M.I."/>
            <person name="Powell A.J."/>
            <person name="Barry K."/>
            <person name="Miller A.N."/>
            <person name="Grigoriev I.V."/>
            <person name="Debuchy R."/>
            <person name="Gladieux P."/>
            <person name="Hiltunen Thoren M."/>
            <person name="Johannesson H."/>
        </authorList>
    </citation>
    <scope>NUCLEOTIDE SEQUENCE</scope>
    <source>
        <strain evidence="5">CBS 532.94</strain>
    </source>
</reference>
<evidence type="ECO:0000256" key="3">
    <source>
        <dbReference type="ARBA" id="ARBA00022576"/>
    </source>
</evidence>
<keyword evidence="3" id="KW-0032">Aminotransferase</keyword>
<dbReference type="GO" id="GO:0030170">
    <property type="term" value="F:pyridoxal phosphate binding"/>
    <property type="evidence" value="ECO:0007669"/>
    <property type="project" value="InterPro"/>
</dbReference>
<dbReference type="Pfam" id="PF00202">
    <property type="entry name" value="Aminotran_3"/>
    <property type="match status" value="1"/>
</dbReference>
<sequence>MDFGKASTKLMLSDVWQHDYTWSGHPVCAAVALRALDLIDQEGLIAKCAERGRVFLDVLQRKLEGLHVVQQVRGTGVMLGVDLISDIATDVEQKVLLEYGVVLRASTNKHCLLLTPPYVMTDDQFEQVAESLRKVLSSWATLAESAISKSRQH</sequence>
<dbReference type="GO" id="GO:0008483">
    <property type="term" value="F:transaminase activity"/>
    <property type="evidence" value="ECO:0007669"/>
    <property type="project" value="UniProtKB-KW"/>
</dbReference>
<dbReference type="GO" id="GO:0042802">
    <property type="term" value="F:identical protein binding"/>
    <property type="evidence" value="ECO:0007669"/>
    <property type="project" value="TreeGrafter"/>
</dbReference>
<keyword evidence="6" id="KW-1185">Reference proteome</keyword>
<dbReference type="InterPro" id="IPR015424">
    <property type="entry name" value="PyrdxlP-dep_Trfase"/>
</dbReference>
<keyword evidence="4 5" id="KW-0808">Transferase</keyword>
<proteinExistence type="inferred from homology"/>
<dbReference type="Gene3D" id="3.90.1150.10">
    <property type="entry name" value="Aspartate Aminotransferase, domain 1"/>
    <property type="match status" value="1"/>
</dbReference>
<dbReference type="PANTHER" id="PTHR11986:SF79">
    <property type="entry name" value="ACETYLORNITHINE AMINOTRANSFERASE, MITOCHONDRIAL"/>
    <property type="match status" value="1"/>
</dbReference>
<evidence type="ECO:0000256" key="1">
    <source>
        <dbReference type="ARBA" id="ARBA00001933"/>
    </source>
</evidence>
<dbReference type="InterPro" id="IPR005814">
    <property type="entry name" value="Aminotrans_3"/>
</dbReference>
<gene>
    <name evidence="5" type="ORF">C8A03DRAFT_38824</name>
</gene>
<evidence type="ECO:0000256" key="4">
    <source>
        <dbReference type="ARBA" id="ARBA00022679"/>
    </source>
</evidence>
<comment type="cofactor">
    <cofactor evidence="1">
        <name>pyridoxal 5'-phosphate</name>
        <dbReference type="ChEBI" id="CHEBI:597326"/>
    </cofactor>
</comment>
<dbReference type="AlphaFoldDB" id="A0AAN7H9Y4"/>
<dbReference type="InterPro" id="IPR015422">
    <property type="entry name" value="PyrdxlP-dep_Trfase_small"/>
</dbReference>